<proteinExistence type="predicted"/>
<protein>
    <submittedName>
        <fullName evidence="1">Uncharacterized protein</fullName>
    </submittedName>
</protein>
<gene>
    <name evidence="1" type="ORF">SDC9_193556</name>
</gene>
<dbReference type="AlphaFoldDB" id="A0A645I3V4"/>
<reference evidence="1" key="1">
    <citation type="submission" date="2019-08" db="EMBL/GenBank/DDBJ databases">
        <authorList>
            <person name="Kucharzyk K."/>
            <person name="Murdoch R.W."/>
            <person name="Higgins S."/>
            <person name="Loffler F."/>
        </authorList>
    </citation>
    <scope>NUCLEOTIDE SEQUENCE</scope>
</reference>
<dbReference type="EMBL" id="VSSQ01106250">
    <property type="protein sequence ID" value="MPN45977.1"/>
    <property type="molecule type" value="Genomic_DNA"/>
</dbReference>
<organism evidence="1">
    <name type="scientific">bioreactor metagenome</name>
    <dbReference type="NCBI Taxonomy" id="1076179"/>
    <lineage>
        <taxon>unclassified sequences</taxon>
        <taxon>metagenomes</taxon>
        <taxon>ecological metagenomes</taxon>
    </lineage>
</organism>
<sequence>MAEVQVTERLLRLHLGAHAEPVVAMEGIALDDLGIELLAPEDVLEALHHRAGAGAG</sequence>
<comment type="caution">
    <text evidence="1">The sequence shown here is derived from an EMBL/GenBank/DDBJ whole genome shotgun (WGS) entry which is preliminary data.</text>
</comment>
<name>A0A645I3V4_9ZZZZ</name>
<accession>A0A645I3V4</accession>
<evidence type="ECO:0000313" key="1">
    <source>
        <dbReference type="EMBL" id="MPN45977.1"/>
    </source>
</evidence>